<name>A0A0P6JJ93_9CRUS</name>
<proteinExistence type="predicted"/>
<accession>A0A0P6JJ93</accession>
<evidence type="ECO:0000313" key="1">
    <source>
        <dbReference type="EMBL" id="JAN77400.1"/>
    </source>
</evidence>
<reference evidence="1" key="1">
    <citation type="submission" date="2015-10" db="EMBL/GenBank/DDBJ databases">
        <title>EvidentialGene: Evidence-directed Construction of Complete mRNA Transcriptomes without Genomes.</title>
        <authorList>
            <person name="Gilbert D.G."/>
        </authorList>
    </citation>
    <scope>NUCLEOTIDE SEQUENCE</scope>
</reference>
<dbReference type="AlphaFoldDB" id="A0A0P6JJ93"/>
<protein>
    <submittedName>
        <fullName evidence="1">Uncharacterized protein</fullName>
    </submittedName>
</protein>
<sequence>MTSIQFCNQNNNKMKNRSIFQSFRCPAVDRLVELLGTTVTHVPHNTHLSVCFVVGSGSRWRDCRA</sequence>
<organism evidence="1">
    <name type="scientific">Daphnia magna</name>
    <dbReference type="NCBI Taxonomy" id="35525"/>
    <lineage>
        <taxon>Eukaryota</taxon>
        <taxon>Metazoa</taxon>
        <taxon>Ecdysozoa</taxon>
        <taxon>Arthropoda</taxon>
        <taxon>Crustacea</taxon>
        <taxon>Branchiopoda</taxon>
        <taxon>Diplostraca</taxon>
        <taxon>Cladocera</taxon>
        <taxon>Anomopoda</taxon>
        <taxon>Daphniidae</taxon>
        <taxon>Daphnia</taxon>
    </lineage>
</organism>
<dbReference type="EMBL" id="GDIQ01017337">
    <property type="protein sequence ID" value="JAN77400.1"/>
    <property type="molecule type" value="Transcribed_RNA"/>
</dbReference>